<organism evidence="2 3">
    <name type="scientific">Sporisorium reilianum (strain SRZ2)</name>
    <name type="common">Maize head smut fungus</name>
    <dbReference type="NCBI Taxonomy" id="999809"/>
    <lineage>
        <taxon>Eukaryota</taxon>
        <taxon>Fungi</taxon>
        <taxon>Dikarya</taxon>
        <taxon>Basidiomycota</taxon>
        <taxon>Ustilaginomycotina</taxon>
        <taxon>Ustilaginomycetes</taxon>
        <taxon>Ustilaginales</taxon>
        <taxon>Ustilaginaceae</taxon>
        <taxon>Sporisorium</taxon>
    </lineage>
</organism>
<gene>
    <name evidence="2" type="ORF">sr16075</name>
</gene>
<sequence>MKSFSTALFALTLLALVGTALSAPLPASSVELHLSDGRVAKCDLPNQPSREKADMVSSKLVASGKLACPSTQEHSAGGKTVKCEQSQLAGTQEATDVLKDACASHQGLHSMMAA</sequence>
<dbReference type="OrthoDB" id="2555310at2759"/>
<feature type="signal peptide" evidence="1">
    <location>
        <begin position="1"/>
        <end position="22"/>
    </location>
</feature>
<dbReference type="HOGENOM" id="CLU_2122663_0_0_1"/>
<name>E6ZQU9_SPORE</name>
<dbReference type="AlphaFoldDB" id="E6ZQU9"/>
<protein>
    <submittedName>
        <fullName evidence="2">Uncharacterized protein</fullName>
    </submittedName>
</protein>
<keyword evidence="3" id="KW-1185">Reference proteome</keyword>
<dbReference type="EMBL" id="FQ311437">
    <property type="protein sequence ID" value="CBQ69606.1"/>
    <property type="molecule type" value="Genomic_DNA"/>
</dbReference>
<dbReference type="VEuPathDB" id="FungiDB:sr16075"/>
<evidence type="ECO:0000256" key="1">
    <source>
        <dbReference type="SAM" id="SignalP"/>
    </source>
</evidence>
<reference evidence="2 3" key="1">
    <citation type="journal article" date="2010" name="Science">
        <title>Pathogenicity determinants in smut fungi revealed by genome comparison.</title>
        <authorList>
            <person name="Schirawski J."/>
            <person name="Mannhaupt G."/>
            <person name="Muench K."/>
            <person name="Brefort T."/>
            <person name="Schipper K."/>
            <person name="Doehlemann G."/>
            <person name="Di Stasio M."/>
            <person name="Roessel N."/>
            <person name="Mendoza-Mendoza A."/>
            <person name="Pester D."/>
            <person name="Mueller O."/>
            <person name="Winterberg B."/>
            <person name="Meyer E."/>
            <person name="Ghareeb H."/>
            <person name="Wollenberg T."/>
            <person name="Muensterkoetter M."/>
            <person name="Wong P."/>
            <person name="Walter M."/>
            <person name="Stukenbrock E."/>
            <person name="Gueldener U."/>
            <person name="Kahmann R."/>
        </authorList>
    </citation>
    <scope>NUCLEOTIDE SEQUENCE [LARGE SCALE GENOMIC DNA]</scope>
    <source>
        <strain evidence="3">SRZ2</strain>
    </source>
</reference>
<evidence type="ECO:0000313" key="2">
    <source>
        <dbReference type="EMBL" id="CBQ69606.1"/>
    </source>
</evidence>
<accession>E6ZQU9</accession>
<evidence type="ECO:0000313" key="3">
    <source>
        <dbReference type="Proteomes" id="UP000008867"/>
    </source>
</evidence>
<dbReference type="Proteomes" id="UP000008867">
    <property type="component" value="Chromosome 16"/>
</dbReference>
<feature type="chain" id="PRO_5003216884" evidence="1">
    <location>
        <begin position="23"/>
        <end position="114"/>
    </location>
</feature>
<keyword evidence="1" id="KW-0732">Signal</keyword>
<dbReference type="eggNOG" id="ENOG502RE8W">
    <property type="taxonomic scope" value="Eukaryota"/>
</dbReference>
<proteinExistence type="predicted"/>